<reference evidence="4" key="1">
    <citation type="submission" date="2017-06" db="EMBL/GenBank/DDBJ databases">
        <title>Genome analysis of Fimbriiglobus ruber SP5, the first member of the order Planctomycetales with confirmed chitinolytic capability.</title>
        <authorList>
            <person name="Ravin N.V."/>
            <person name="Rakitin A.L."/>
            <person name="Ivanova A.A."/>
            <person name="Beletsky A.V."/>
            <person name="Kulichevskaya I.S."/>
            <person name="Mardanov A.V."/>
            <person name="Dedysh S.N."/>
        </authorList>
    </citation>
    <scope>NUCLEOTIDE SEQUENCE [LARGE SCALE GENOMIC DNA]</scope>
    <source>
        <strain evidence="4">SP5</strain>
    </source>
</reference>
<keyword evidence="4" id="KW-1185">Reference proteome</keyword>
<dbReference type="AlphaFoldDB" id="A0A225D7L0"/>
<feature type="chain" id="PRO_5012781898" evidence="1">
    <location>
        <begin position="19"/>
        <end position="320"/>
    </location>
</feature>
<dbReference type="SUPFAM" id="SSF50998">
    <property type="entry name" value="Quinoprotein alcohol dehydrogenase-like"/>
    <property type="match status" value="1"/>
</dbReference>
<dbReference type="PANTHER" id="PTHR34512:SF30">
    <property type="entry name" value="OUTER MEMBRANE PROTEIN ASSEMBLY FACTOR BAMB"/>
    <property type="match status" value="1"/>
</dbReference>
<dbReference type="InterPro" id="IPR002372">
    <property type="entry name" value="PQQ_rpt_dom"/>
</dbReference>
<dbReference type="InterPro" id="IPR018391">
    <property type="entry name" value="PQQ_b-propeller_rpt"/>
</dbReference>
<feature type="signal peptide" evidence="1">
    <location>
        <begin position="1"/>
        <end position="18"/>
    </location>
</feature>
<gene>
    <name evidence="3" type="ORF">FRUB_06562</name>
</gene>
<dbReference type="InterPro" id="IPR011047">
    <property type="entry name" value="Quinoprotein_ADH-like_sf"/>
</dbReference>
<accession>A0A225D7L0</accession>
<dbReference type="Gene3D" id="2.130.10.10">
    <property type="entry name" value="YVTN repeat-like/Quinoprotein amine dehydrogenase"/>
    <property type="match status" value="1"/>
</dbReference>
<evidence type="ECO:0000313" key="3">
    <source>
        <dbReference type="EMBL" id="OWK37442.1"/>
    </source>
</evidence>
<protein>
    <submittedName>
        <fullName evidence="3">Putative polyvinylalcohol dehydrogenase</fullName>
    </submittedName>
</protein>
<organism evidence="3 4">
    <name type="scientific">Fimbriiglobus ruber</name>
    <dbReference type="NCBI Taxonomy" id="1908690"/>
    <lineage>
        <taxon>Bacteria</taxon>
        <taxon>Pseudomonadati</taxon>
        <taxon>Planctomycetota</taxon>
        <taxon>Planctomycetia</taxon>
        <taxon>Gemmatales</taxon>
        <taxon>Gemmataceae</taxon>
        <taxon>Fimbriiglobus</taxon>
    </lineage>
</organism>
<dbReference type="Proteomes" id="UP000214646">
    <property type="component" value="Unassembled WGS sequence"/>
</dbReference>
<comment type="caution">
    <text evidence="3">The sequence shown here is derived from an EMBL/GenBank/DDBJ whole genome shotgun (WGS) entry which is preliminary data.</text>
</comment>
<dbReference type="RefSeq" id="WP_088257360.1">
    <property type="nucleotide sequence ID" value="NZ_NIDE01000014.1"/>
</dbReference>
<dbReference type="PANTHER" id="PTHR34512">
    <property type="entry name" value="CELL SURFACE PROTEIN"/>
    <property type="match status" value="1"/>
</dbReference>
<sequence length="320" mass="34104">MSRIALSALLLSASASLAADWPQWRGADRTNVSRETGLLTEWPKDGPPIAWTAEGLGVGVPSVAVVGGKVFVLGYKDGTEHLTAVAEKDGKSIWSTPVGPEVKEIPSMRWLSQRTPTVDADRVYAFTARGELICLGTADGKERWRKDYVKDFGGRGGSWGYCDFPCVDGGNLICTPGAKEATLVALDKKTGDVVWKCAVEKSTRGTYGAVVVAEIAGTRQYVHQLEVGVIGVAARDGKLLWHYPGFGSTIGNPHTALVRGDEVFASCGFGVGLALLRATKGGDAFDVAEVYRNKTLFDPWLGSAVRLGEYVHAANGVCVE</sequence>
<feature type="domain" description="Pyrrolo-quinoline quinone repeat" evidence="2">
    <location>
        <begin position="80"/>
        <end position="267"/>
    </location>
</feature>
<dbReference type="SMART" id="SM00564">
    <property type="entry name" value="PQQ"/>
    <property type="match status" value="3"/>
</dbReference>
<dbReference type="Pfam" id="PF13360">
    <property type="entry name" value="PQQ_2"/>
    <property type="match status" value="1"/>
</dbReference>
<proteinExistence type="predicted"/>
<evidence type="ECO:0000313" key="4">
    <source>
        <dbReference type="Proteomes" id="UP000214646"/>
    </source>
</evidence>
<evidence type="ECO:0000256" key="1">
    <source>
        <dbReference type="SAM" id="SignalP"/>
    </source>
</evidence>
<keyword evidence="1" id="KW-0732">Signal</keyword>
<evidence type="ECO:0000259" key="2">
    <source>
        <dbReference type="Pfam" id="PF13360"/>
    </source>
</evidence>
<dbReference type="EMBL" id="NIDE01000014">
    <property type="protein sequence ID" value="OWK37442.1"/>
    <property type="molecule type" value="Genomic_DNA"/>
</dbReference>
<name>A0A225D7L0_9BACT</name>
<dbReference type="OrthoDB" id="229752at2"/>
<dbReference type="InterPro" id="IPR015943">
    <property type="entry name" value="WD40/YVTN_repeat-like_dom_sf"/>
</dbReference>